<dbReference type="OrthoDB" id="5418306at2"/>
<reference evidence="2 3" key="1">
    <citation type="submission" date="2018-06" db="EMBL/GenBank/DDBJ databases">
        <title>Complete Genome Sequence of Desulfobacter hydrogenophilus (DSM3380).</title>
        <authorList>
            <person name="Marietou A."/>
            <person name="Schreiber L."/>
            <person name="Marshall I."/>
            <person name="Jorgensen B."/>
        </authorList>
    </citation>
    <scope>NUCLEOTIDE SEQUENCE [LARGE SCALE GENOMIC DNA]</scope>
    <source>
        <strain evidence="2 3">DSM 3380</strain>
    </source>
</reference>
<dbReference type="EMBL" id="CP036313">
    <property type="protein sequence ID" value="QBH13314.1"/>
    <property type="molecule type" value="Genomic_DNA"/>
</dbReference>
<organism evidence="2 3">
    <name type="scientific">Desulfobacter hydrogenophilus</name>
    <dbReference type="NCBI Taxonomy" id="2291"/>
    <lineage>
        <taxon>Bacteria</taxon>
        <taxon>Pseudomonadati</taxon>
        <taxon>Thermodesulfobacteriota</taxon>
        <taxon>Desulfobacteria</taxon>
        <taxon>Desulfobacterales</taxon>
        <taxon>Desulfobacteraceae</taxon>
        <taxon>Desulfobacter</taxon>
    </lineage>
</organism>
<evidence type="ECO:0000313" key="3">
    <source>
        <dbReference type="Proteomes" id="UP000248798"/>
    </source>
</evidence>
<sequence length="148" mass="17086">MYFKVTYSTIYNWKGSGTEQEQNDPSLMDSFCHLIIAHEATTEATWIILIDQGEDAGEPATNCIQYIVPRICERVKLKIANLRVFEVWPYHQGDPRLKYTEVVISDISFDEYGDRVLRNSWRPTDDQDAKILAQLIETVGDKVIQDEV</sequence>
<protein>
    <submittedName>
        <fullName evidence="2">Uncharacterized protein</fullName>
    </submittedName>
</protein>
<evidence type="ECO:0000313" key="4">
    <source>
        <dbReference type="Proteomes" id="UP000293902"/>
    </source>
</evidence>
<evidence type="ECO:0000313" key="2">
    <source>
        <dbReference type="EMBL" id="RAM01286.1"/>
    </source>
</evidence>
<keyword evidence="4" id="KW-1185">Reference proteome</keyword>
<dbReference type="RefSeq" id="WP_111957930.1">
    <property type="nucleotide sequence ID" value="NZ_CP036313.1"/>
</dbReference>
<dbReference type="Proteomes" id="UP000248798">
    <property type="component" value="Unassembled WGS sequence"/>
</dbReference>
<evidence type="ECO:0000313" key="1">
    <source>
        <dbReference type="EMBL" id="QBH13314.1"/>
    </source>
</evidence>
<dbReference type="Proteomes" id="UP000293902">
    <property type="component" value="Chromosome"/>
</dbReference>
<accession>A0A328FAP8</accession>
<gene>
    <name evidence="2" type="ORF">DO021_14515</name>
    <name evidence="1" type="ORF">EYB58_10505</name>
</gene>
<reference evidence="1 4" key="2">
    <citation type="submission" date="2019-02" db="EMBL/GenBank/DDBJ databases">
        <title>Complete genome sequence of Desulfobacter hydrogenophilus AcRS1.</title>
        <authorList>
            <person name="Marietou A."/>
            <person name="Lund M.B."/>
            <person name="Marshall I.P.G."/>
            <person name="Schreiber L."/>
            <person name="Jorgensen B."/>
        </authorList>
    </citation>
    <scope>NUCLEOTIDE SEQUENCE [LARGE SCALE GENOMIC DNA]</scope>
    <source>
        <strain evidence="1 4">AcRS1</strain>
    </source>
</reference>
<dbReference type="AlphaFoldDB" id="A0A328FAP8"/>
<proteinExistence type="predicted"/>
<dbReference type="EMBL" id="QLNI01000029">
    <property type="protein sequence ID" value="RAM01286.1"/>
    <property type="molecule type" value="Genomic_DNA"/>
</dbReference>
<name>A0A328FAP8_9BACT</name>